<gene>
    <name evidence="6" type="ORF">BH747_10180</name>
    <name evidence="5" type="ORF">EVI01_17760</name>
</gene>
<dbReference type="InterPro" id="IPR050319">
    <property type="entry name" value="ABC_transp_ATP-bind"/>
</dbReference>
<comment type="caution">
    <text evidence="6">The sequence shown here is derived from an EMBL/GenBank/DDBJ whole genome shotgun (WGS) entry which is preliminary data.</text>
</comment>
<dbReference type="Proteomes" id="UP000321830">
    <property type="component" value="Unassembled WGS sequence"/>
</dbReference>
<evidence type="ECO:0000313" key="5">
    <source>
        <dbReference type="EMBL" id="GEL92439.1"/>
    </source>
</evidence>
<sequence>MIELVEYAIYHKETALLHPLTLKIPKGEFFAVIGESGGGKTLLTKAILNLLPRELTETGQIKRTKEPMELVVQQPLDSLQRNFSIHRQFHHFLKSRGIKTKDIREKKFMNCLLRLVFHNQKLFYQKKLLN</sequence>
<dbReference type="RefSeq" id="WP_010752362.1">
    <property type="nucleotide sequence ID" value="NZ_BJWF01000023.1"/>
</dbReference>
<dbReference type="InterPro" id="IPR003439">
    <property type="entry name" value="ABC_transporter-like_ATP-bd"/>
</dbReference>
<dbReference type="Proteomes" id="UP000192477">
    <property type="component" value="Unassembled WGS sequence"/>
</dbReference>
<dbReference type="PANTHER" id="PTHR43776:SF8">
    <property type="entry name" value="ABC TRANSPORTER, ATP-BINDING PROTEIN"/>
    <property type="match status" value="1"/>
</dbReference>
<feature type="domain" description="ABC transporter" evidence="4">
    <location>
        <begin position="17"/>
        <end position="101"/>
    </location>
</feature>
<evidence type="ECO:0000313" key="6">
    <source>
        <dbReference type="EMBL" id="OQO69267.1"/>
    </source>
</evidence>
<dbReference type="STRING" id="112904.BH747_10180"/>
<dbReference type="Pfam" id="PF00005">
    <property type="entry name" value="ABC_tran"/>
    <property type="match status" value="1"/>
</dbReference>
<organism evidence="6 7">
    <name type="scientific">Enterococcus villorum</name>
    <dbReference type="NCBI Taxonomy" id="112904"/>
    <lineage>
        <taxon>Bacteria</taxon>
        <taxon>Bacillati</taxon>
        <taxon>Bacillota</taxon>
        <taxon>Bacilli</taxon>
        <taxon>Lactobacillales</taxon>
        <taxon>Enterococcaceae</taxon>
        <taxon>Enterococcus</taxon>
    </lineage>
</organism>
<dbReference type="EMBL" id="BJWF01000023">
    <property type="protein sequence ID" value="GEL92439.1"/>
    <property type="molecule type" value="Genomic_DNA"/>
</dbReference>
<evidence type="ECO:0000259" key="4">
    <source>
        <dbReference type="Pfam" id="PF00005"/>
    </source>
</evidence>
<proteinExistence type="predicted"/>
<dbReference type="Gene3D" id="3.40.50.300">
    <property type="entry name" value="P-loop containing nucleotide triphosphate hydrolases"/>
    <property type="match status" value="1"/>
</dbReference>
<dbReference type="PANTHER" id="PTHR43776">
    <property type="entry name" value="TRANSPORT ATP-BINDING PROTEIN"/>
    <property type="match status" value="1"/>
</dbReference>
<name>A0A1V8YMA6_9ENTE</name>
<dbReference type="GO" id="GO:0016887">
    <property type="term" value="F:ATP hydrolysis activity"/>
    <property type="evidence" value="ECO:0007669"/>
    <property type="project" value="InterPro"/>
</dbReference>
<reference evidence="5 8" key="2">
    <citation type="submission" date="2019-07" db="EMBL/GenBank/DDBJ databases">
        <title>Whole genome shotgun sequence of Enterococcus villorum NBRC 100699.</title>
        <authorList>
            <person name="Hosoyama A."/>
            <person name="Uohara A."/>
            <person name="Ohji S."/>
            <person name="Ichikawa N."/>
        </authorList>
    </citation>
    <scope>NUCLEOTIDE SEQUENCE [LARGE SCALE GENOMIC DNA]</scope>
    <source>
        <strain evidence="5 8">NBRC 100699</strain>
    </source>
</reference>
<keyword evidence="1" id="KW-0813">Transport</keyword>
<protein>
    <recommendedName>
        <fullName evidence="4">ABC transporter domain-containing protein</fullName>
    </recommendedName>
</protein>
<keyword evidence="3" id="KW-0067">ATP-binding</keyword>
<evidence type="ECO:0000256" key="2">
    <source>
        <dbReference type="ARBA" id="ARBA00022741"/>
    </source>
</evidence>
<dbReference type="SUPFAM" id="SSF52540">
    <property type="entry name" value="P-loop containing nucleoside triphosphate hydrolases"/>
    <property type="match status" value="1"/>
</dbReference>
<accession>A0A1V8YMA6</accession>
<dbReference type="GO" id="GO:0005524">
    <property type="term" value="F:ATP binding"/>
    <property type="evidence" value="ECO:0007669"/>
    <property type="project" value="UniProtKB-KW"/>
</dbReference>
<keyword evidence="2" id="KW-0547">Nucleotide-binding</keyword>
<evidence type="ECO:0000313" key="7">
    <source>
        <dbReference type="Proteomes" id="UP000192477"/>
    </source>
</evidence>
<dbReference type="EMBL" id="MJEA01000011">
    <property type="protein sequence ID" value="OQO69267.1"/>
    <property type="molecule type" value="Genomic_DNA"/>
</dbReference>
<dbReference type="InterPro" id="IPR027417">
    <property type="entry name" value="P-loop_NTPase"/>
</dbReference>
<reference evidence="6 7" key="1">
    <citation type="journal article" date="2017" name="BMC Microbiol.">
        <title>Comparative genomics of Enterococcus spp. isolated from bovine feces.</title>
        <authorList>
            <person name="Beukers A.G."/>
            <person name="Zaheer R."/>
            <person name="Goji N."/>
            <person name="Amoako K.K."/>
            <person name="Chaves A.V."/>
            <person name="Ward M.P."/>
            <person name="McAllister T.A."/>
        </authorList>
    </citation>
    <scope>NUCLEOTIDE SEQUENCE [LARGE SCALE GENOMIC DNA]</scope>
    <source>
        <strain evidence="6 7">F1129D 143</strain>
    </source>
</reference>
<evidence type="ECO:0000256" key="3">
    <source>
        <dbReference type="ARBA" id="ARBA00022840"/>
    </source>
</evidence>
<evidence type="ECO:0000256" key="1">
    <source>
        <dbReference type="ARBA" id="ARBA00022448"/>
    </source>
</evidence>
<dbReference type="AlphaFoldDB" id="A0A1V8YMA6"/>
<evidence type="ECO:0000313" key="8">
    <source>
        <dbReference type="Proteomes" id="UP000321830"/>
    </source>
</evidence>